<keyword evidence="7 8" id="KW-0456">Lyase</keyword>
<dbReference type="STRING" id="86166.TAGGR_1491"/>
<dbReference type="UniPathway" id="UPA00035">
    <property type="reaction ID" value="UER00043"/>
</dbReference>
<comment type="similarity">
    <text evidence="8">Belongs to the TrpC family.</text>
</comment>
<dbReference type="InterPro" id="IPR013798">
    <property type="entry name" value="Indole-3-glycerol_P_synth_dom"/>
</dbReference>
<dbReference type="InterPro" id="IPR045186">
    <property type="entry name" value="Indole-3-glycerol_P_synth"/>
</dbReference>
<dbReference type="SUPFAM" id="SSF51366">
    <property type="entry name" value="Ribulose-phoshate binding barrel"/>
    <property type="match status" value="1"/>
</dbReference>
<accession>A0A0U9HMJ4</accession>
<dbReference type="AlphaFoldDB" id="A0A0U9HMJ4"/>
<dbReference type="Proteomes" id="UP000054976">
    <property type="component" value="Unassembled WGS sequence"/>
</dbReference>
<dbReference type="GO" id="GO:0004425">
    <property type="term" value="F:indole-3-glycerol-phosphate synthase activity"/>
    <property type="evidence" value="ECO:0007669"/>
    <property type="project" value="UniProtKB-UniRule"/>
</dbReference>
<dbReference type="InterPro" id="IPR013785">
    <property type="entry name" value="Aldolase_TIM"/>
</dbReference>
<dbReference type="EMBL" id="BCNO01000001">
    <property type="protein sequence ID" value="GAQ94312.1"/>
    <property type="molecule type" value="Genomic_DNA"/>
</dbReference>
<evidence type="ECO:0000256" key="7">
    <source>
        <dbReference type="ARBA" id="ARBA00023239"/>
    </source>
</evidence>
<evidence type="ECO:0000256" key="5">
    <source>
        <dbReference type="ARBA" id="ARBA00022822"/>
    </source>
</evidence>
<keyword evidence="11" id="KW-1185">Reference proteome</keyword>
<protein>
    <recommendedName>
        <fullName evidence="8">Indole-3-glycerol phosphate synthase</fullName>
        <shortName evidence="8">IGPS</shortName>
        <ecNumber evidence="8">4.1.1.48</ecNumber>
    </recommendedName>
</protein>
<evidence type="ECO:0000256" key="2">
    <source>
        <dbReference type="ARBA" id="ARBA00004696"/>
    </source>
</evidence>
<comment type="pathway">
    <text evidence="2 8">Amino-acid biosynthesis; L-tryptophan biosynthesis; L-tryptophan from chorismate: step 4/5.</text>
</comment>
<dbReference type="FunFam" id="3.20.20.70:FF:000024">
    <property type="entry name" value="Indole-3-glycerol phosphate synthase"/>
    <property type="match status" value="1"/>
</dbReference>
<sequence>MMDVLNKIVEAKKIRVSELKKIKPIEEIKKQAQTIKTVSKFYKAIKKLPHEPIKLIAEIKKASPVKGLLKEYDVLKMADLYISSGADAISVITEEDFFLGSPEFLTKIKEKYPHVQVLRKDFIFDEYQIYESKMLKADAILLIACILSKQQCKTLYEVAKSLQMDVLFEIHNEEDLEKAFFAGVDIIGINNRNLKTFQVELNTTFRLKKLIPEDKVVVSESGISEKVHVQELVKNGVDAILVGTSIILSSNPADKIKELKNAK</sequence>
<gene>
    <name evidence="8" type="primary">trpC</name>
    <name evidence="10" type="ORF">TAGGR_1491</name>
</gene>
<keyword evidence="5 8" id="KW-0822">Tryptophan biosynthesis</keyword>
<evidence type="ECO:0000313" key="10">
    <source>
        <dbReference type="EMBL" id="GAQ94312.1"/>
    </source>
</evidence>
<dbReference type="HAMAP" id="MF_00134_B">
    <property type="entry name" value="IGPS_B"/>
    <property type="match status" value="1"/>
</dbReference>
<feature type="domain" description="Indole-3-glycerol phosphate synthase" evidence="9">
    <location>
        <begin position="5"/>
        <end position="259"/>
    </location>
</feature>
<evidence type="ECO:0000256" key="4">
    <source>
        <dbReference type="ARBA" id="ARBA00022793"/>
    </source>
</evidence>
<dbReference type="RefSeq" id="WP_059175775.1">
    <property type="nucleotide sequence ID" value="NZ_BCNO01000001.1"/>
</dbReference>
<dbReference type="Pfam" id="PF00218">
    <property type="entry name" value="IGPS"/>
    <property type="match status" value="1"/>
</dbReference>
<comment type="catalytic activity">
    <reaction evidence="1 8">
        <text>1-(2-carboxyphenylamino)-1-deoxy-D-ribulose 5-phosphate + H(+) = (1S,2R)-1-C-(indol-3-yl)glycerol 3-phosphate + CO2 + H2O</text>
        <dbReference type="Rhea" id="RHEA:23476"/>
        <dbReference type="ChEBI" id="CHEBI:15377"/>
        <dbReference type="ChEBI" id="CHEBI:15378"/>
        <dbReference type="ChEBI" id="CHEBI:16526"/>
        <dbReference type="ChEBI" id="CHEBI:58613"/>
        <dbReference type="ChEBI" id="CHEBI:58866"/>
        <dbReference type="EC" id="4.1.1.48"/>
    </reaction>
</comment>
<keyword evidence="3 8" id="KW-0028">Amino-acid biosynthesis</keyword>
<dbReference type="OrthoDB" id="9804217at2"/>
<dbReference type="Gene3D" id="3.20.20.70">
    <property type="entry name" value="Aldolase class I"/>
    <property type="match status" value="1"/>
</dbReference>
<comment type="caution">
    <text evidence="10">The sequence shown here is derived from an EMBL/GenBank/DDBJ whole genome shotgun (WGS) entry which is preliminary data.</text>
</comment>
<reference evidence="11" key="1">
    <citation type="submission" date="2016-01" db="EMBL/GenBank/DDBJ databases">
        <title>Draft genome sequence of Thermodesulfovibrio aggregans strain TGE-P1.</title>
        <authorList>
            <person name="Sekiguchi Y."/>
            <person name="Ohashi A."/>
            <person name="Matsuura N."/>
            <person name="Tourlousse M.D."/>
        </authorList>
    </citation>
    <scope>NUCLEOTIDE SEQUENCE [LARGE SCALE GENOMIC DNA]</scope>
    <source>
        <strain evidence="11">TGE-P1</strain>
    </source>
</reference>
<dbReference type="GO" id="GO:0000162">
    <property type="term" value="P:L-tryptophan biosynthetic process"/>
    <property type="evidence" value="ECO:0007669"/>
    <property type="project" value="UniProtKB-UniRule"/>
</dbReference>
<organism evidence="10 11">
    <name type="scientific">Thermodesulfovibrio aggregans</name>
    <dbReference type="NCBI Taxonomy" id="86166"/>
    <lineage>
        <taxon>Bacteria</taxon>
        <taxon>Pseudomonadati</taxon>
        <taxon>Nitrospirota</taxon>
        <taxon>Thermodesulfovibrionia</taxon>
        <taxon>Thermodesulfovibrionales</taxon>
        <taxon>Thermodesulfovibrionaceae</taxon>
        <taxon>Thermodesulfovibrio</taxon>
    </lineage>
</organism>
<dbReference type="NCBIfam" id="NF001377">
    <property type="entry name" value="PRK00278.2-4"/>
    <property type="match status" value="1"/>
</dbReference>
<evidence type="ECO:0000256" key="6">
    <source>
        <dbReference type="ARBA" id="ARBA00023141"/>
    </source>
</evidence>
<evidence type="ECO:0000256" key="1">
    <source>
        <dbReference type="ARBA" id="ARBA00001633"/>
    </source>
</evidence>
<evidence type="ECO:0000256" key="3">
    <source>
        <dbReference type="ARBA" id="ARBA00022605"/>
    </source>
</evidence>
<keyword evidence="4 8" id="KW-0210">Decarboxylase</keyword>
<dbReference type="PANTHER" id="PTHR22854:SF2">
    <property type="entry name" value="INDOLE-3-GLYCEROL-PHOSPHATE SYNTHASE"/>
    <property type="match status" value="1"/>
</dbReference>
<dbReference type="EC" id="4.1.1.48" evidence="8"/>
<keyword evidence="6 8" id="KW-0057">Aromatic amino acid biosynthesis</keyword>
<proteinExistence type="inferred from homology"/>
<evidence type="ECO:0000313" key="11">
    <source>
        <dbReference type="Proteomes" id="UP000054976"/>
    </source>
</evidence>
<dbReference type="InterPro" id="IPR011060">
    <property type="entry name" value="RibuloseP-bd_barrel"/>
</dbReference>
<evidence type="ECO:0000259" key="9">
    <source>
        <dbReference type="Pfam" id="PF00218"/>
    </source>
</evidence>
<dbReference type="CDD" id="cd00331">
    <property type="entry name" value="IGPS"/>
    <property type="match status" value="1"/>
</dbReference>
<name>A0A0U9HMJ4_9BACT</name>
<dbReference type="PANTHER" id="PTHR22854">
    <property type="entry name" value="TRYPTOPHAN BIOSYNTHESIS PROTEIN"/>
    <property type="match status" value="1"/>
</dbReference>
<evidence type="ECO:0000256" key="8">
    <source>
        <dbReference type="HAMAP-Rule" id="MF_00134"/>
    </source>
</evidence>
<dbReference type="GO" id="GO:0004640">
    <property type="term" value="F:phosphoribosylanthranilate isomerase activity"/>
    <property type="evidence" value="ECO:0007669"/>
    <property type="project" value="TreeGrafter"/>
</dbReference>